<evidence type="ECO:0000313" key="8">
    <source>
        <dbReference type="Proteomes" id="UP000293360"/>
    </source>
</evidence>
<dbReference type="GO" id="GO:0005576">
    <property type="term" value="C:extracellular region"/>
    <property type="evidence" value="ECO:0007669"/>
    <property type="project" value="UniProtKB-SubCell"/>
</dbReference>
<dbReference type="AlphaFoldDB" id="A0A4Q4TMD2"/>
<evidence type="ECO:0000259" key="6">
    <source>
        <dbReference type="Pfam" id="PF16541"/>
    </source>
</evidence>
<proteinExistence type="predicted"/>
<dbReference type="Pfam" id="PF16541">
    <property type="entry name" value="AltA1"/>
    <property type="match status" value="1"/>
</dbReference>
<protein>
    <recommendedName>
        <fullName evidence="6">AA1-like domain-containing protein</fullName>
    </recommendedName>
</protein>
<comment type="subcellular location">
    <subcellularLocation>
        <location evidence="1">Secreted</location>
    </subcellularLocation>
</comment>
<feature type="domain" description="AA1-like" evidence="6">
    <location>
        <begin position="43"/>
        <end position="175"/>
    </location>
</feature>
<keyword evidence="2" id="KW-0964">Secreted</keyword>
<evidence type="ECO:0000256" key="5">
    <source>
        <dbReference type="SAM" id="SignalP"/>
    </source>
</evidence>
<organism evidence="7 8">
    <name type="scientific">Monosporascus ibericus</name>
    <dbReference type="NCBI Taxonomy" id="155417"/>
    <lineage>
        <taxon>Eukaryota</taxon>
        <taxon>Fungi</taxon>
        <taxon>Dikarya</taxon>
        <taxon>Ascomycota</taxon>
        <taxon>Pezizomycotina</taxon>
        <taxon>Sordariomycetes</taxon>
        <taxon>Xylariomycetidae</taxon>
        <taxon>Xylariales</taxon>
        <taxon>Xylariales incertae sedis</taxon>
        <taxon>Monosporascus</taxon>
    </lineage>
</organism>
<dbReference type="OrthoDB" id="3539798at2759"/>
<feature type="chain" id="PRO_5020831030" description="AA1-like domain-containing protein" evidence="5">
    <location>
        <begin position="18"/>
        <end position="191"/>
    </location>
</feature>
<keyword evidence="3 5" id="KW-0732">Signal</keyword>
<dbReference type="InterPro" id="IPR032382">
    <property type="entry name" value="AltA1"/>
</dbReference>
<dbReference type="Proteomes" id="UP000293360">
    <property type="component" value="Unassembled WGS sequence"/>
</dbReference>
<dbReference type="EMBL" id="QJNU01000066">
    <property type="protein sequence ID" value="RYP08331.1"/>
    <property type="molecule type" value="Genomic_DNA"/>
</dbReference>
<gene>
    <name evidence="7" type="ORF">DL764_001977</name>
</gene>
<keyword evidence="4" id="KW-1015">Disulfide bond</keyword>
<sequence>MQNIITALTTLLPLAAAVPFGLAARDDNAGCTSKSFNHFKWTIEDFDYHSSYLFTTPAHQNSWGYVNFNVTNPALNYKASCKAASNQLSQFFYGTMVYDCTTPDNTSAETTFAFSRPSGQLDLNQTWTCSDEDPQYPITIHAYGSLNLTLDCKDKKWENPDWQMGEIYSSRTVTCDLVTEPMKPYRMEAIA</sequence>
<feature type="signal peptide" evidence="5">
    <location>
        <begin position="1"/>
        <end position="17"/>
    </location>
</feature>
<evidence type="ECO:0000256" key="2">
    <source>
        <dbReference type="ARBA" id="ARBA00022525"/>
    </source>
</evidence>
<evidence type="ECO:0000256" key="3">
    <source>
        <dbReference type="ARBA" id="ARBA00022729"/>
    </source>
</evidence>
<name>A0A4Q4TMD2_9PEZI</name>
<evidence type="ECO:0000256" key="4">
    <source>
        <dbReference type="ARBA" id="ARBA00023157"/>
    </source>
</evidence>
<accession>A0A4Q4TMD2</accession>
<comment type="caution">
    <text evidence="7">The sequence shown here is derived from an EMBL/GenBank/DDBJ whole genome shotgun (WGS) entry which is preliminary data.</text>
</comment>
<reference evidence="7 8" key="1">
    <citation type="submission" date="2018-06" db="EMBL/GenBank/DDBJ databases">
        <title>Complete Genomes of Monosporascus.</title>
        <authorList>
            <person name="Robinson A.J."/>
            <person name="Natvig D.O."/>
        </authorList>
    </citation>
    <scope>NUCLEOTIDE SEQUENCE [LARGE SCALE GENOMIC DNA]</scope>
    <source>
        <strain evidence="7 8">CBS 110550</strain>
    </source>
</reference>
<evidence type="ECO:0000313" key="7">
    <source>
        <dbReference type="EMBL" id="RYP08331.1"/>
    </source>
</evidence>
<keyword evidence="8" id="KW-1185">Reference proteome</keyword>
<evidence type="ECO:0000256" key="1">
    <source>
        <dbReference type="ARBA" id="ARBA00004613"/>
    </source>
</evidence>